<name>A0A1C7NK32_9FUNG</name>
<dbReference type="GO" id="GO:0005506">
    <property type="term" value="F:iron ion binding"/>
    <property type="evidence" value="ECO:0007669"/>
    <property type="project" value="InterPro"/>
</dbReference>
<dbReference type="Pfam" id="PF00067">
    <property type="entry name" value="p450"/>
    <property type="match status" value="1"/>
</dbReference>
<keyword evidence="2" id="KW-0479">Metal-binding</keyword>
<evidence type="ECO:0000313" key="3">
    <source>
        <dbReference type="EMBL" id="OBZ89358.1"/>
    </source>
</evidence>
<sequence length="543" mass="62003">MDYQVVYDTIQKQIEKYILNPTGLEPPAAKKLAIQLGVSTTIVYYFFKFIVYRLYLHPANRLPGPSVGWIPFMGNIAEILREEAGVPHKRWTKQYGPIYYYHTEWNQPRIAVADDELLKQVLVSQEFDFIKTPDTSRFLRRILGNGLLLSEGDEHRHQRRMLNPAFSVNSVRALVPLMAKPGHLLRDIWLKQIKEEQGNKVQSENGEEFTEIEVSSGLSLAALDVIGWAFGQDFKSVEFSGTPQQSKFSQAYLNIFAPNLSFLRILSLLFPVLRYLPTKRNRLMAKHLNWLNEESRNLVQAGVDRAAKEKAEGIKSDKPKDLLATMVNLIDEETGKGFTVEELKEQCLTFLAAGHETTGVGLSWCLWLLAKNQAVQDELREEVRTLFNDDDHVPSYDEINALPLLNNVVRETLRLIPPVPGTLRQTRVPTVIGSYAIPAGVPIFLPLIVLHHSKSIWGEDAEEFVPSRWNNPEKIGNTYQYLPFLAGGRMCIGYKFALIEFKLLLAILIRDIQYFEKPGFKIIKKQQLTLRPAPNMTLWMKAV</sequence>
<comment type="similarity">
    <text evidence="1">Belongs to the cytochrome P450 family.</text>
</comment>
<accession>A0A1C7NK32</accession>
<evidence type="ECO:0000256" key="2">
    <source>
        <dbReference type="PIRSR" id="PIRSR602401-1"/>
    </source>
</evidence>
<dbReference type="PANTHER" id="PTHR24291">
    <property type="entry name" value="CYTOCHROME P450 FAMILY 4"/>
    <property type="match status" value="1"/>
</dbReference>
<keyword evidence="2" id="KW-0349">Heme</keyword>
<dbReference type="STRING" id="101091.A0A1C7NK32"/>
<dbReference type="GO" id="GO:0020037">
    <property type="term" value="F:heme binding"/>
    <property type="evidence" value="ECO:0007669"/>
    <property type="project" value="InterPro"/>
</dbReference>
<evidence type="ECO:0000256" key="1">
    <source>
        <dbReference type="ARBA" id="ARBA00010617"/>
    </source>
</evidence>
<gene>
    <name evidence="3" type="ORF">A0J61_02593</name>
</gene>
<dbReference type="InterPro" id="IPR002401">
    <property type="entry name" value="Cyt_P450_E_grp-I"/>
</dbReference>
<comment type="cofactor">
    <cofactor evidence="2">
        <name>heme</name>
        <dbReference type="ChEBI" id="CHEBI:30413"/>
    </cofactor>
</comment>
<evidence type="ECO:0000313" key="4">
    <source>
        <dbReference type="Proteomes" id="UP000093000"/>
    </source>
</evidence>
<dbReference type="GO" id="GO:0016705">
    <property type="term" value="F:oxidoreductase activity, acting on paired donors, with incorporation or reduction of molecular oxygen"/>
    <property type="evidence" value="ECO:0007669"/>
    <property type="project" value="InterPro"/>
</dbReference>
<dbReference type="EMBL" id="LUGH01000099">
    <property type="protein sequence ID" value="OBZ89358.1"/>
    <property type="molecule type" value="Genomic_DNA"/>
</dbReference>
<dbReference type="Gene3D" id="1.10.630.10">
    <property type="entry name" value="Cytochrome P450"/>
    <property type="match status" value="1"/>
</dbReference>
<keyword evidence="4" id="KW-1185">Reference proteome</keyword>
<organism evidence="3 4">
    <name type="scientific">Choanephora cucurbitarum</name>
    <dbReference type="NCBI Taxonomy" id="101091"/>
    <lineage>
        <taxon>Eukaryota</taxon>
        <taxon>Fungi</taxon>
        <taxon>Fungi incertae sedis</taxon>
        <taxon>Mucoromycota</taxon>
        <taxon>Mucoromycotina</taxon>
        <taxon>Mucoromycetes</taxon>
        <taxon>Mucorales</taxon>
        <taxon>Mucorineae</taxon>
        <taxon>Choanephoraceae</taxon>
        <taxon>Choanephoroideae</taxon>
        <taxon>Choanephora</taxon>
    </lineage>
</organism>
<dbReference type="GO" id="GO:0004497">
    <property type="term" value="F:monooxygenase activity"/>
    <property type="evidence" value="ECO:0007669"/>
    <property type="project" value="InterPro"/>
</dbReference>
<proteinExistence type="inferred from homology"/>
<keyword evidence="2" id="KW-0408">Iron</keyword>
<evidence type="ECO:0008006" key="5">
    <source>
        <dbReference type="Google" id="ProtNLM"/>
    </source>
</evidence>
<dbReference type="SUPFAM" id="SSF48264">
    <property type="entry name" value="Cytochrome P450"/>
    <property type="match status" value="1"/>
</dbReference>
<dbReference type="InterPro" id="IPR036396">
    <property type="entry name" value="Cyt_P450_sf"/>
</dbReference>
<dbReference type="Proteomes" id="UP000093000">
    <property type="component" value="Unassembled WGS sequence"/>
</dbReference>
<reference evidence="3 4" key="1">
    <citation type="submission" date="2016-03" db="EMBL/GenBank/DDBJ databases">
        <title>Choanephora cucurbitarum.</title>
        <authorList>
            <person name="Min B."/>
            <person name="Park H."/>
            <person name="Park J.-H."/>
            <person name="Shin H.-D."/>
            <person name="Choi I.-G."/>
        </authorList>
    </citation>
    <scope>NUCLEOTIDE SEQUENCE [LARGE SCALE GENOMIC DNA]</scope>
    <source>
        <strain evidence="3 4">KUS-F28377</strain>
    </source>
</reference>
<dbReference type="PANTHER" id="PTHR24291:SF175">
    <property type="entry name" value="CYTOCHROME P450"/>
    <property type="match status" value="1"/>
</dbReference>
<protein>
    <recommendedName>
        <fullName evidence="5">Cytochrome P450</fullName>
    </recommendedName>
</protein>
<comment type="caution">
    <text evidence="3">The sequence shown here is derived from an EMBL/GenBank/DDBJ whole genome shotgun (WGS) entry which is preliminary data.</text>
</comment>
<feature type="binding site" description="axial binding residue" evidence="2">
    <location>
        <position position="491"/>
    </location>
    <ligand>
        <name>heme</name>
        <dbReference type="ChEBI" id="CHEBI:30413"/>
    </ligand>
    <ligandPart>
        <name>Fe</name>
        <dbReference type="ChEBI" id="CHEBI:18248"/>
    </ligandPart>
</feature>
<dbReference type="PRINTS" id="PR00463">
    <property type="entry name" value="EP450I"/>
</dbReference>
<dbReference type="InterPro" id="IPR001128">
    <property type="entry name" value="Cyt_P450"/>
</dbReference>
<dbReference type="OrthoDB" id="1470350at2759"/>
<dbReference type="AlphaFoldDB" id="A0A1C7NK32"/>
<dbReference type="InParanoid" id="A0A1C7NK32"/>
<dbReference type="CDD" id="cd11069">
    <property type="entry name" value="CYP_FUM15-like"/>
    <property type="match status" value="1"/>
</dbReference>
<dbReference type="InterPro" id="IPR050196">
    <property type="entry name" value="Cytochrome_P450_Monoox"/>
</dbReference>
<dbReference type="PRINTS" id="PR00385">
    <property type="entry name" value="P450"/>
</dbReference>